<dbReference type="Proteomes" id="UP000313359">
    <property type="component" value="Unassembled WGS sequence"/>
</dbReference>
<keyword evidence="2" id="KW-1185">Reference proteome</keyword>
<evidence type="ECO:0000313" key="2">
    <source>
        <dbReference type="Proteomes" id="UP000313359"/>
    </source>
</evidence>
<name>A0A5C2SH18_9APHY</name>
<dbReference type="Gene3D" id="3.80.10.10">
    <property type="entry name" value="Ribonuclease Inhibitor"/>
    <property type="match status" value="1"/>
</dbReference>
<proteinExistence type="predicted"/>
<dbReference type="EMBL" id="ML122259">
    <property type="protein sequence ID" value="RPD62504.1"/>
    <property type="molecule type" value="Genomic_DNA"/>
</dbReference>
<gene>
    <name evidence="1" type="ORF">L227DRAFT_38074</name>
</gene>
<dbReference type="AlphaFoldDB" id="A0A5C2SH18"/>
<organism evidence="1 2">
    <name type="scientific">Lentinus tigrinus ALCF2SS1-6</name>
    <dbReference type="NCBI Taxonomy" id="1328759"/>
    <lineage>
        <taxon>Eukaryota</taxon>
        <taxon>Fungi</taxon>
        <taxon>Dikarya</taxon>
        <taxon>Basidiomycota</taxon>
        <taxon>Agaricomycotina</taxon>
        <taxon>Agaricomycetes</taxon>
        <taxon>Polyporales</taxon>
        <taxon>Polyporaceae</taxon>
        <taxon>Lentinus</taxon>
    </lineage>
</organism>
<dbReference type="SUPFAM" id="SSF52047">
    <property type="entry name" value="RNI-like"/>
    <property type="match status" value="1"/>
</dbReference>
<reference evidence="1" key="1">
    <citation type="journal article" date="2018" name="Genome Biol. Evol.">
        <title>Genomics and development of Lentinus tigrinus, a white-rot wood-decaying mushroom with dimorphic fruiting bodies.</title>
        <authorList>
            <person name="Wu B."/>
            <person name="Xu Z."/>
            <person name="Knudson A."/>
            <person name="Carlson A."/>
            <person name="Chen N."/>
            <person name="Kovaka S."/>
            <person name="LaButti K."/>
            <person name="Lipzen A."/>
            <person name="Pennachio C."/>
            <person name="Riley R."/>
            <person name="Schakwitz W."/>
            <person name="Umezawa K."/>
            <person name="Ohm R.A."/>
            <person name="Grigoriev I.V."/>
            <person name="Nagy L.G."/>
            <person name="Gibbons J."/>
            <person name="Hibbett D."/>
        </authorList>
    </citation>
    <scope>NUCLEOTIDE SEQUENCE [LARGE SCALE GENOMIC DNA]</scope>
    <source>
        <strain evidence="1">ALCF2SS1-6</strain>
    </source>
</reference>
<dbReference type="OrthoDB" id="2746154at2759"/>
<sequence>MPSLLSLPASVIVKTFSCLLPQKAILAKERGSPGLVALATTCQQLSELALDVLWRDLPSVIPLLLTMPPDLIATSTVQCKTVHGDREVQVLSFRRALVPADYACLMKYAVRVKSLDYYHVSKYPPHVRARATPDVWHTLQGLRPMAEFLPNLQKLTWVWTMNTVDEQEGPGPLALLASPKLQDVQMVYTSLAEDGTYLPLPASIGEACTDFLSRLSCNPQNVHTFKINFFGHAPPLRPNLSSLVTKTHSLTSFFCQDVPLTPEGFLRLTQCSSLQSFTTLIWTEDWTEDWKAVLQQLRAQPCFPVLRDLELLVNDIDLCISMIDLICSRELESLSLFLSGSQLVTGITKCFATLPKWSFAPQLRELALTLPPSSQPLWTIYAADLFPLFDLDLHHLSLWGFKVAISNELVRKMSEAWPNIITLKLSDCRYTKSPYKVTLPGLLPFVYNCPRLKELHLEVDATTLAFPHPIPEIRPGFGWEQRALCELHPGYGLISDPYFVAGYIADCFPMCWGVISSWPGSADLSGPDGTTGGTQGALWDTAWVYLRYFARVRAQERHGTVAAGLKVREPADPKVVLQYVEMLQSNPAEAARIASAHGLWAPRASVSERL</sequence>
<dbReference type="STRING" id="1328759.A0A5C2SH18"/>
<evidence type="ECO:0000313" key="1">
    <source>
        <dbReference type="EMBL" id="RPD62504.1"/>
    </source>
</evidence>
<evidence type="ECO:0008006" key="3">
    <source>
        <dbReference type="Google" id="ProtNLM"/>
    </source>
</evidence>
<protein>
    <recommendedName>
        <fullName evidence="3">F-box domain-containing protein</fullName>
    </recommendedName>
</protein>
<dbReference type="InterPro" id="IPR032675">
    <property type="entry name" value="LRR_dom_sf"/>
</dbReference>
<accession>A0A5C2SH18</accession>